<gene>
    <name evidence="1" type="ORF">VCR4J5_1240004</name>
</gene>
<comment type="caution">
    <text evidence="1">The sequence shown here is derived from an EMBL/GenBank/DDBJ whole genome shotgun (WGS) entry which is preliminary data.</text>
</comment>
<organism evidence="1 2">
    <name type="scientific">Vibrio crassostreae</name>
    <dbReference type="NCBI Taxonomy" id="246167"/>
    <lineage>
        <taxon>Bacteria</taxon>
        <taxon>Pseudomonadati</taxon>
        <taxon>Pseudomonadota</taxon>
        <taxon>Gammaproteobacteria</taxon>
        <taxon>Vibrionales</taxon>
        <taxon>Vibrionaceae</taxon>
        <taxon>Vibrio</taxon>
    </lineage>
</organism>
<keyword evidence="2" id="KW-1185">Reference proteome</keyword>
<protein>
    <submittedName>
        <fullName evidence="1">Uncharacterized protein</fullName>
    </submittedName>
</protein>
<reference evidence="1 2" key="1">
    <citation type="submission" date="2014-06" db="EMBL/GenBank/DDBJ databases">
        <authorList>
            <person name="Le Roux F."/>
        </authorList>
    </citation>
    <scope>NUCLEOTIDE SEQUENCE [LARGE SCALE GENOMIC DNA]</scope>
    <source>
        <strain evidence="1 2">J5-4</strain>
    </source>
</reference>
<evidence type="ECO:0000313" key="2">
    <source>
        <dbReference type="Proteomes" id="UP000049077"/>
    </source>
</evidence>
<proteinExistence type="predicted"/>
<name>A0ABM9QLI0_9VIBR</name>
<dbReference type="Proteomes" id="UP000049077">
    <property type="component" value="Unassembled WGS sequence"/>
</dbReference>
<evidence type="ECO:0000313" key="1">
    <source>
        <dbReference type="EMBL" id="CDS96035.1"/>
    </source>
</evidence>
<dbReference type="EMBL" id="CCJX01000029">
    <property type="protein sequence ID" value="CDS96035.1"/>
    <property type="molecule type" value="Genomic_DNA"/>
</dbReference>
<accession>A0ABM9QLI0</accession>
<sequence>MRCSETPPLIYMVTETQLESALSSIAINNLHIYCAFTHESLNTKLIKDIQYSHFKSISFSDARTIYPKKASFSDEDRQ</sequence>